<keyword evidence="3 5" id="KW-0238">DNA-binding</keyword>
<reference evidence="7" key="2">
    <citation type="submission" date="2021-04" db="EMBL/GenBank/DDBJ databases">
        <authorList>
            <person name="Gilroy R."/>
        </authorList>
    </citation>
    <scope>NUCLEOTIDE SEQUENCE</scope>
    <source>
        <strain evidence="7">ChiHjej12B11-9795</strain>
    </source>
</reference>
<dbReference type="Pfam" id="PF00440">
    <property type="entry name" value="TetR_N"/>
    <property type="match status" value="1"/>
</dbReference>
<dbReference type="PANTHER" id="PTHR30055">
    <property type="entry name" value="HTH-TYPE TRANSCRIPTIONAL REGULATOR RUTR"/>
    <property type="match status" value="1"/>
</dbReference>
<dbReference type="GO" id="GO:0003700">
    <property type="term" value="F:DNA-binding transcription factor activity"/>
    <property type="evidence" value="ECO:0007669"/>
    <property type="project" value="TreeGrafter"/>
</dbReference>
<dbReference type="SUPFAM" id="SSF46689">
    <property type="entry name" value="Homeodomain-like"/>
    <property type="match status" value="1"/>
</dbReference>
<comment type="caution">
    <text evidence="7">The sequence shown here is derived from an EMBL/GenBank/DDBJ whole genome shotgun (WGS) entry which is preliminary data.</text>
</comment>
<protein>
    <submittedName>
        <fullName evidence="7">TetR/AcrR family transcriptional regulator</fullName>
    </submittedName>
</protein>
<evidence type="ECO:0000313" key="7">
    <source>
        <dbReference type="EMBL" id="HJA85166.1"/>
    </source>
</evidence>
<dbReference type="InterPro" id="IPR036271">
    <property type="entry name" value="Tet_transcr_reg_TetR-rel_C_sf"/>
</dbReference>
<evidence type="ECO:0000256" key="1">
    <source>
        <dbReference type="ARBA" id="ARBA00022491"/>
    </source>
</evidence>
<dbReference type="AlphaFoldDB" id="A0A9D2HVH6"/>
<dbReference type="InterPro" id="IPR050109">
    <property type="entry name" value="HTH-type_TetR-like_transc_reg"/>
</dbReference>
<dbReference type="Proteomes" id="UP000823862">
    <property type="component" value="Unassembled WGS sequence"/>
</dbReference>
<dbReference type="Gene3D" id="1.10.357.10">
    <property type="entry name" value="Tetracycline Repressor, domain 2"/>
    <property type="match status" value="1"/>
</dbReference>
<keyword evidence="4" id="KW-0804">Transcription</keyword>
<dbReference type="PROSITE" id="PS50977">
    <property type="entry name" value="HTH_TETR_2"/>
    <property type="match status" value="1"/>
</dbReference>
<evidence type="ECO:0000313" key="8">
    <source>
        <dbReference type="Proteomes" id="UP000823862"/>
    </source>
</evidence>
<keyword evidence="1" id="KW-0678">Repressor</keyword>
<evidence type="ECO:0000256" key="4">
    <source>
        <dbReference type="ARBA" id="ARBA00023163"/>
    </source>
</evidence>
<dbReference type="GO" id="GO:0000976">
    <property type="term" value="F:transcription cis-regulatory region binding"/>
    <property type="evidence" value="ECO:0007669"/>
    <property type="project" value="TreeGrafter"/>
</dbReference>
<dbReference type="PANTHER" id="PTHR30055:SF175">
    <property type="entry name" value="HTH-TYPE TRANSCRIPTIONAL REPRESSOR KSTR2"/>
    <property type="match status" value="1"/>
</dbReference>
<proteinExistence type="predicted"/>
<sequence length="211" mass="24683">MNEHARHTAGRQELKERIITLASELFTRQGIRSVTMDEIAAAFGISKRTLYEVFSDKETLLLECIRHGVAQEEAYIREHLSSTDNVMEVLLKRYQRSIEHFHATNKKFFEDIQKYPRACEFLKKGNNRTTEEAIRFFKEGVKQGYFREDINFAIVNQLVQAQLDILMESDICKTYPFLEVYESIMFTFLRGISTPKGAAELENFIRTHRNS</sequence>
<dbReference type="InterPro" id="IPR009057">
    <property type="entry name" value="Homeodomain-like_sf"/>
</dbReference>
<dbReference type="SUPFAM" id="SSF48498">
    <property type="entry name" value="Tetracyclin repressor-like, C-terminal domain"/>
    <property type="match status" value="1"/>
</dbReference>
<dbReference type="EMBL" id="DWZI01000016">
    <property type="protein sequence ID" value="HJA85166.1"/>
    <property type="molecule type" value="Genomic_DNA"/>
</dbReference>
<evidence type="ECO:0000256" key="5">
    <source>
        <dbReference type="PROSITE-ProRule" id="PRU00335"/>
    </source>
</evidence>
<evidence type="ECO:0000256" key="2">
    <source>
        <dbReference type="ARBA" id="ARBA00023015"/>
    </source>
</evidence>
<feature type="domain" description="HTH tetR-type" evidence="6">
    <location>
        <begin position="12"/>
        <end position="72"/>
    </location>
</feature>
<gene>
    <name evidence="7" type="ORF">H9950_03035</name>
</gene>
<dbReference type="PRINTS" id="PR00455">
    <property type="entry name" value="HTHTETR"/>
</dbReference>
<evidence type="ECO:0000256" key="3">
    <source>
        <dbReference type="ARBA" id="ARBA00023125"/>
    </source>
</evidence>
<reference evidence="7" key="1">
    <citation type="journal article" date="2021" name="PeerJ">
        <title>Extensive microbial diversity within the chicken gut microbiome revealed by metagenomics and culture.</title>
        <authorList>
            <person name="Gilroy R."/>
            <person name="Ravi A."/>
            <person name="Getino M."/>
            <person name="Pursley I."/>
            <person name="Horton D.L."/>
            <person name="Alikhan N.F."/>
            <person name="Baker D."/>
            <person name="Gharbi K."/>
            <person name="Hall N."/>
            <person name="Watson M."/>
            <person name="Adriaenssens E.M."/>
            <person name="Foster-Nyarko E."/>
            <person name="Jarju S."/>
            <person name="Secka A."/>
            <person name="Antonio M."/>
            <person name="Oren A."/>
            <person name="Chaudhuri R.R."/>
            <person name="La Ragione R."/>
            <person name="Hildebrand F."/>
            <person name="Pallen M.J."/>
        </authorList>
    </citation>
    <scope>NUCLEOTIDE SEQUENCE</scope>
    <source>
        <strain evidence="7">ChiHjej12B11-9795</strain>
    </source>
</reference>
<feature type="DNA-binding region" description="H-T-H motif" evidence="5">
    <location>
        <begin position="35"/>
        <end position="54"/>
    </location>
</feature>
<accession>A0A9D2HVH6</accession>
<name>A0A9D2HVH6_9BACE</name>
<dbReference type="Gene3D" id="1.10.10.60">
    <property type="entry name" value="Homeodomain-like"/>
    <property type="match status" value="1"/>
</dbReference>
<keyword evidence="2" id="KW-0805">Transcription regulation</keyword>
<dbReference type="InterPro" id="IPR001647">
    <property type="entry name" value="HTH_TetR"/>
</dbReference>
<organism evidence="7 8">
    <name type="scientific">Candidatus Bacteroides avicola</name>
    <dbReference type="NCBI Taxonomy" id="2838468"/>
    <lineage>
        <taxon>Bacteria</taxon>
        <taxon>Pseudomonadati</taxon>
        <taxon>Bacteroidota</taxon>
        <taxon>Bacteroidia</taxon>
        <taxon>Bacteroidales</taxon>
        <taxon>Bacteroidaceae</taxon>
        <taxon>Bacteroides</taxon>
    </lineage>
</organism>
<evidence type="ECO:0000259" key="6">
    <source>
        <dbReference type="PROSITE" id="PS50977"/>
    </source>
</evidence>